<dbReference type="GO" id="GO:0005739">
    <property type="term" value="C:mitochondrion"/>
    <property type="evidence" value="ECO:0007669"/>
    <property type="project" value="TreeGrafter"/>
</dbReference>
<evidence type="ECO:0000313" key="7">
    <source>
        <dbReference type="EMBL" id="KAL0481327.1"/>
    </source>
</evidence>
<dbReference type="PANTHER" id="PTHR13610">
    <property type="entry name" value="METHYLTRANSFERASE DOMAIN-CONTAINING PROTEIN"/>
    <property type="match status" value="1"/>
</dbReference>
<organism evidence="6 8">
    <name type="scientific">Acrasis kona</name>
    <dbReference type="NCBI Taxonomy" id="1008807"/>
    <lineage>
        <taxon>Eukaryota</taxon>
        <taxon>Discoba</taxon>
        <taxon>Heterolobosea</taxon>
        <taxon>Tetramitia</taxon>
        <taxon>Eutetramitia</taxon>
        <taxon>Acrasidae</taxon>
        <taxon>Acrasis</taxon>
    </lineage>
</organism>
<dbReference type="Gene3D" id="3.40.50.150">
    <property type="entry name" value="Vaccinia Virus protein VP39"/>
    <property type="match status" value="1"/>
</dbReference>
<dbReference type="SUPFAM" id="SSF53335">
    <property type="entry name" value="S-adenosyl-L-methionine-dependent methyltransferases"/>
    <property type="match status" value="1"/>
</dbReference>
<dbReference type="CDD" id="cd02440">
    <property type="entry name" value="AdoMet_MTases"/>
    <property type="match status" value="1"/>
</dbReference>
<gene>
    <name evidence="7" type="ORF">AKO1_004799</name>
    <name evidence="6" type="ORF">AKO1_007507</name>
</gene>
<dbReference type="GO" id="GO:0032259">
    <property type="term" value="P:methylation"/>
    <property type="evidence" value="ECO:0007669"/>
    <property type="project" value="UniProtKB-KW"/>
</dbReference>
<sequence length="179" mass="19992">MVDVSWRTLYATWIRFFMGNRLAPYHGTPEKTMRQILNIASVKRGDHFIDLGCGDGRFLIEAAKKGAKATGYELNPEIAELARNNVKASSYAESITIHEKDLRDADLSDGSVVVLYLSESGNIKLLPLLNKYLSSKPSARIVTLVFPIKTYTPIRTELTDEGVPIMLFNGESLPKDLKM</sequence>
<keyword evidence="2 7" id="KW-0489">Methyltransferase</keyword>
<dbReference type="Pfam" id="PF13649">
    <property type="entry name" value="Methyltransf_25"/>
    <property type="match status" value="1"/>
</dbReference>
<dbReference type="AlphaFoldDB" id="A0AAW2YS85"/>
<dbReference type="EMBL" id="JAOPGA020000752">
    <property type="protein sequence ID" value="KAL0481327.1"/>
    <property type="molecule type" value="Genomic_DNA"/>
</dbReference>
<dbReference type="InterPro" id="IPR026170">
    <property type="entry name" value="FAM173A/B"/>
</dbReference>
<evidence type="ECO:0000313" key="8">
    <source>
        <dbReference type="Proteomes" id="UP001431209"/>
    </source>
</evidence>
<evidence type="ECO:0000259" key="5">
    <source>
        <dbReference type="Pfam" id="PF13649"/>
    </source>
</evidence>
<dbReference type="PANTHER" id="PTHR13610:SF11">
    <property type="entry name" value="METHYLTRANSFERASE DOMAIN-CONTAINING PROTEIN"/>
    <property type="match status" value="1"/>
</dbReference>
<dbReference type="GO" id="GO:1905706">
    <property type="term" value="P:regulation of mitochondrial ATP synthesis coupled proton transport"/>
    <property type="evidence" value="ECO:0007669"/>
    <property type="project" value="TreeGrafter"/>
</dbReference>
<dbReference type="GO" id="GO:0016279">
    <property type="term" value="F:protein-lysine N-methyltransferase activity"/>
    <property type="evidence" value="ECO:0007669"/>
    <property type="project" value="InterPro"/>
</dbReference>
<comment type="caution">
    <text evidence="6">The sequence shown here is derived from an EMBL/GenBank/DDBJ whole genome shotgun (WGS) entry which is preliminary data.</text>
</comment>
<name>A0AAW2YS85_9EUKA</name>
<evidence type="ECO:0000256" key="4">
    <source>
        <dbReference type="ARBA" id="ARBA00022691"/>
    </source>
</evidence>
<reference evidence="6 8" key="1">
    <citation type="submission" date="2024-03" db="EMBL/GenBank/DDBJ databases">
        <title>The Acrasis kona genome and developmental transcriptomes reveal deep origins of eukaryotic multicellular pathways.</title>
        <authorList>
            <person name="Sheikh S."/>
            <person name="Fu C.-J."/>
            <person name="Brown M.W."/>
            <person name="Baldauf S.L."/>
        </authorList>
    </citation>
    <scope>NUCLEOTIDE SEQUENCE [LARGE SCALE GENOMIC DNA]</scope>
    <source>
        <strain evidence="6 8">ATCC MYA-3509</strain>
    </source>
</reference>
<keyword evidence="3" id="KW-0808">Transferase</keyword>
<evidence type="ECO:0000256" key="2">
    <source>
        <dbReference type="ARBA" id="ARBA00022603"/>
    </source>
</evidence>
<keyword evidence="8" id="KW-1185">Reference proteome</keyword>
<dbReference type="EMBL" id="JAOPGA020000589">
    <property type="protein sequence ID" value="KAL0479723.1"/>
    <property type="molecule type" value="Genomic_DNA"/>
</dbReference>
<comment type="similarity">
    <text evidence="1">Belongs to the ANT/ATPSC lysine N-methyltransferase family.</text>
</comment>
<keyword evidence="4" id="KW-0949">S-adenosyl-L-methionine</keyword>
<accession>A0AAW2YS85</accession>
<evidence type="ECO:0000256" key="1">
    <source>
        <dbReference type="ARBA" id="ARBA00010633"/>
    </source>
</evidence>
<dbReference type="InterPro" id="IPR029063">
    <property type="entry name" value="SAM-dependent_MTases_sf"/>
</dbReference>
<protein>
    <submittedName>
        <fullName evidence="7">S-adenosyl-L-methionine-dependent methyltransferase</fullName>
    </submittedName>
</protein>
<evidence type="ECO:0000256" key="3">
    <source>
        <dbReference type="ARBA" id="ARBA00022679"/>
    </source>
</evidence>
<dbReference type="InterPro" id="IPR041698">
    <property type="entry name" value="Methyltransf_25"/>
</dbReference>
<proteinExistence type="inferred from homology"/>
<feature type="domain" description="Methyltransferase" evidence="5">
    <location>
        <begin position="49"/>
        <end position="118"/>
    </location>
</feature>
<dbReference type="Proteomes" id="UP001431209">
    <property type="component" value="Unassembled WGS sequence"/>
</dbReference>
<evidence type="ECO:0000313" key="6">
    <source>
        <dbReference type="EMBL" id="KAL0479723.1"/>
    </source>
</evidence>